<evidence type="ECO:0000256" key="13">
    <source>
        <dbReference type="ARBA" id="ARBA00024209"/>
    </source>
</evidence>
<dbReference type="Proteomes" id="UP001359559">
    <property type="component" value="Unassembled WGS sequence"/>
</dbReference>
<keyword evidence="12 15" id="KW-0472">Membrane</keyword>
<evidence type="ECO:0000256" key="15">
    <source>
        <dbReference type="SAM" id="Phobius"/>
    </source>
</evidence>
<dbReference type="GO" id="GO:0016020">
    <property type="term" value="C:membrane"/>
    <property type="evidence" value="ECO:0007669"/>
    <property type="project" value="UniProtKB-SubCell"/>
</dbReference>
<evidence type="ECO:0000256" key="11">
    <source>
        <dbReference type="ARBA" id="ARBA00022989"/>
    </source>
</evidence>
<keyword evidence="16" id="KW-0732">Signal</keyword>
<keyword evidence="19" id="KW-1185">Reference proteome</keyword>
<gene>
    <name evidence="18" type="ORF">RJT34_25037</name>
</gene>
<organism evidence="18 19">
    <name type="scientific">Clitoria ternatea</name>
    <name type="common">Butterfly pea</name>
    <dbReference type="NCBI Taxonomy" id="43366"/>
    <lineage>
        <taxon>Eukaryota</taxon>
        <taxon>Viridiplantae</taxon>
        <taxon>Streptophyta</taxon>
        <taxon>Embryophyta</taxon>
        <taxon>Tracheophyta</taxon>
        <taxon>Spermatophyta</taxon>
        <taxon>Magnoliopsida</taxon>
        <taxon>eudicotyledons</taxon>
        <taxon>Gunneridae</taxon>
        <taxon>Pentapetalae</taxon>
        <taxon>rosids</taxon>
        <taxon>fabids</taxon>
        <taxon>Fabales</taxon>
        <taxon>Fabaceae</taxon>
        <taxon>Papilionoideae</taxon>
        <taxon>50 kb inversion clade</taxon>
        <taxon>NPAAA clade</taxon>
        <taxon>indigoferoid/millettioid clade</taxon>
        <taxon>Phaseoleae</taxon>
        <taxon>Clitoria</taxon>
    </lineage>
</organism>
<dbReference type="PANTHER" id="PTHR14155:SF611">
    <property type="entry name" value="ZINC FINGER, C3HC4 TYPE (RING FINGER) PROTEIN"/>
    <property type="match status" value="1"/>
</dbReference>
<dbReference type="InterPro" id="IPR053238">
    <property type="entry name" value="RING-H2_zinc_finger"/>
</dbReference>
<keyword evidence="7" id="KW-0479">Metal-binding</keyword>
<evidence type="ECO:0000256" key="7">
    <source>
        <dbReference type="ARBA" id="ARBA00022723"/>
    </source>
</evidence>
<evidence type="ECO:0000256" key="6">
    <source>
        <dbReference type="ARBA" id="ARBA00022692"/>
    </source>
</evidence>
<comment type="pathway">
    <text evidence="3">Protein modification; protein ubiquitination.</text>
</comment>
<dbReference type="SUPFAM" id="SSF57850">
    <property type="entry name" value="RING/U-box"/>
    <property type="match status" value="1"/>
</dbReference>
<dbReference type="GO" id="GO:0008270">
    <property type="term" value="F:zinc ion binding"/>
    <property type="evidence" value="ECO:0007669"/>
    <property type="project" value="UniProtKB-KW"/>
</dbReference>
<name>A0AAN9FVD6_CLITE</name>
<protein>
    <recommendedName>
        <fullName evidence="4">RING-type E3 ubiquitin transferase</fullName>
        <ecNumber evidence="4">2.3.2.27</ecNumber>
    </recommendedName>
</protein>
<dbReference type="Pfam" id="PF13639">
    <property type="entry name" value="zf-RING_2"/>
    <property type="match status" value="1"/>
</dbReference>
<evidence type="ECO:0000256" key="9">
    <source>
        <dbReference type="ARBA" id="ARBA00022786"/>
    </source>
</evidence>
<keyword evidence="10" id="KW-0862">Zinc</keyword>
<dbReference type="EC" id="2.3.2.27" evidence="4"/>
<evidence type="ECO:0000313" key="18">
    <source>
        <dbReference type="EMBL" id="KAK7279975.1"/>
    </source>
</evidence>
<evidence type="ECO:0000256" key="16">
    <source>
        <dbReference type="SAM" id="SignalP"/>
    </source>
</evidence>
<evidence type="ECO:0000259" key="17">
    <source>
        <dbReference type="PROSITE" id="PS50089"/>
    </source>
</evidence>
<dbReference type="Gene3D" id="3.30.40.10">
    <property type="entry name" value="Zinc/RING finger domain, C3HC4 (zinc finger)"/>
    <property type="match status" value="1"/>
</dbReference>
<feature type="signal peptide" evidence="16">
    <location>
        <begin position="1"/>
        <end position="22"/>
    </location>
</feature>
<comment type="similarity">
    <text evidence="13">Belongs to the RING-type zinc finger family. ATL subfamily.</text>
</comment>
<keyword evidence="8 14" id="KW-0863">Zinc-finger</keyword>
<proteinExistence type="inferred from homology"/>
<dbReference type="AlphaFoldDB" id="A0AAN9FVD6"/>
<dbReference type="SMART" id="SM00184">
    <property type="entry name" value="RING"/>
    <property type="match status" value="1"/>
</dbReference>
<evidence type="ECO:0000256" key="2">
    <source>
        <dbReference type="ARBA" id="ARBA00004167"/>
    </source>
</evidence>
<dbReference type="InterPro" id="IPR001841">
    <property type="entry name" value="Znf_RING"/>
</dbReference>
<dbReference type="FunFam" id="3.30.40.10:FF:000187">
    <property type="entry name" value="E3 ubiquitin-protein ligase ATL6"/>
    <property type="match status" value="1"/>
</dbReference>
<dbReference type="PANTHER" id="PTHR14155">
    <property type="entry name" value="RING FINGER DOMAIN-CONTAINING"/>
    <property type="match status" value="1"/>
</dbReference>
<comment type="subcellular location">
    <subcellularLocation>
        <location evidence="2">Membrane</location>
        <topology evidence="2">Single-pass membrane protein</topology>
    </subcellularLocation>
</comment>
<sequence length="260" mass="29006">MVPTRFVLFLLVFPHKHNGAYAQLSTQPAPPLPPLDMWDFSSVAIIIGSLIGTFLLLAVLSWSLCCRCSESRQAPLRNTEWLCSCSPGNIPSELLRTFPILSYSSIKHLRTTTQQEEPLQCAICLSDFSSQDALRLLPHCNHVFHPPCIDAWLSSHVTCPVCRANLVDSCHVTVSIEEASRSREDGNWSKRKLLRFNSTGHSVVEEGACVERYTLRLPEDVRRCIMMQRSASCNVVGTSRKGLCWSDSEGSSRGKQKSLS</sequence>
<evidence type="ECO:0000313" key="19">
    <source>
        <dbReference type="Proteomes" id="UP001359559"/>
    </source>
</evidence>
<feature type="chain" id="PRO_5042910545" description="RING-type E3 ubiquitin transferase" evidence="16">
    <location>
        <begin position="23"/>
        <end position="260"/>
    </location>
</feature>
<evidence type="ECO:0000256" key="3">
    <source>
        <dbReference type="ARBA" id="ARBA00004906"/>
    </source>
</evidence>
<keyword evidence="6 15" id="KW-0812">Transmembrane</keyword>
<comment type="caution">
    <text evidence="18">The sequence shown here is derived from an EMBL/GenBank/DDBJ whole genome shotgun (WGS) entry which is preliminary data.</text>
</comment>
<keyword evidence="5" id="KW-0808">Transferase</keyword>
<accession>A0AAN9FVD6</accession>
<reference evidence="18 19" key="1">
    <citation type="submission" date="2024-01" db="EMBL/GenBank/DDBJ databases">
        <title>The genomes of 5 underutilized Papilionoideae crops provide insights into root nodulation and disease resistance.</title>
        <authorList>
            <person name="Yuan L."/>
        </authorList>
    </citation>
    <scope>NUCLEOTIDE SEQUENCE [LARGE SCALE GENOMIC DNA]</scope>
    <source>
        <strain evidence="18">LY-2023</strain>
        <tissue evidence="18">Leaf</tissue>
    </source>
</reference>
<keyword evidence="11 15" id="KW-1133">Transmembrane helix</keyword>
<feature type="domain" description="RING-type" evidence="17">
    <location>
        <begin position="121"/>
        <end position="163"/>
    </location>
</feature>
<comment type="catalytic activity">
    <reaction evidence="1">
        <text>S-ubiquitinyl-[E2 ubiquitin-conjugating enzyme]-L-cysteine + [acceptor protein]-L-lysine = [E2 ubiquitin-conjugating enzyme]-L-cysteine + N(6)-ubiquitinyl-[acceptor protein]-L-lysine.</text>
        <dbReference type="EC" id="2.3.2.27"/>
    </reaction>
</comment>
<dbReference type="EMBL" id="JAYKXN010000006">
    <property type="protein sequence ID" value="KAK7279975.1"/>
    <property type="molecule type" value="Genomic_DNA"/>
</dbReference>
<evidence type="ECO:0000256" key="10">
    <source>
        <dbReference type="ARBA" id="ARBA00022833"/>
    </source>
</evidence>
<evidence type="ECO:0000256" key="4">
    <source>
        <dbReference type="ARBA" id="ARBA00012483"/>
    </source>
</evidence>
<dbReference type="GO" id="GO:0061630">
    <property type="term" value="F:ubiquitin protein ligase activity"/>
    <property type="evidence" value="ECO:0007669"/>
    <property type="project" value="UniProtKB-EC"/>
</dbReference>
<evidence type="ECO:0000256" key="5">
    <source>
        <dbReference type="ARBA" id="ARBA00022679"/>
    </source>
</evidence>
<evidence type="ECO:0000256" key="8">
    <source>
        <dbReference type="ARBA" id="ARBA00022771"/>
    </source>
</evidence>
<dbReference type="PROSITE" id="PS50089">
    <property type="entry name" value="ZF_RING_2"/>
    <property type="match status" value="1"/>
</dbReference>
<feature type="transmembrane region" description="Helical" evidence="15">
    <location>
        <begin position="43"/>
        <end position="65"/>
    </location>
</feature>
<evidence type="ECO:0000256" key="12">
    <source>
        <dbReference type="ARBA" id="ARBA00023136"/>
    </source>
</evidence>
<dbReference type="InterPro" id="IPR013083">
    <property type="entry name" value="Znf_RING/FYVE/PHD"/>
</dbReference>
<evidence type="ECO:0000256" key="14">
    <source>
        <dbReference type="PROSITE-ProRule" id="PRU00175"/>
    </source>
</evidence>
<evidence type="ECO:0000256" key="1">
    <source>
        <dbReference type="ARBA" id="ARBA00000900"/>
    </source>
</evidence>
<keyword evidence="9" id="KW-0833">Ubl conjugation pathway</keyword>